<feature type="region of interest" description="Disordered" evidence="1">
    <location>
        <begin position="1"/>
        <end position="23"/>
    </location>
</feature>
<proteinExistence type="predicted"/>
<dbReference type="Pfam" id="PF11672">
    <property type="entry name" value="DUF3268"/>
    <property type="match status" value="1"/>
</dbReference>
<protein>
    <submittedName>
        <fullName evidence="2">Uncharacterized protein</fullName>
    </submittedName>
</protein>
<feature type="compositionally biased region" description="Basic and acidic residues" evidence="1">
    <location>
        <begin position="1"/>
        <end position="12"/>
    </location>
</feature>
<dbReference type="InterPro" id="IPR021686">
    <property type="entry name" value="DUF3268"/>
</dbReference>
<evidence type="ECO:0000256" key="1">
    <source>
        <dbReference type="SAM" id="MobiDB-lite"/>
    </source>
</evidence>
<dbReference type="AlphaFoldDB" id="A0A679JBL9"/>
<evidence type="ECO:0000313" key="2">
    <source>
        <dbReference type="EMBL" id="CAA2106105.1"/>
    </source>
</evidence>
<organism evidence="2">
    <name type="scientific">Variovorax paradoxus</name>
    <dbReference type="NCBI Taxonomy" id="34073"/>
    <lineage>
        <taxon>Bacteria</taxon>
        <taxon>Pseudomonadati</taxon>
        <taxon>Pseudomonadota</taxon>
        <taxon>Betaproteobacteria</taxon>
        <taxon>Burkholderiales</taxon>
        <taxon>Comamonadaceae</taxon>
        <taxon>Variovorax</taxon>
    </lineage>
</organism>
<accession>A0A679JBL9</accession>
<sequence length="161" mass="17550">MGLSRKERERRASLPPRTEPVSPWVPSRRAVARVRNPLPVPEKCPHCSSPVFIDSNACIYGREYGEWPWALMCTGCDSYVGLHLFTGIPLGTLATPPMRRARGAAKDAFNPLWQGGGMTRTEAYAWLAGALGIADVEQCHIGWFDVAQCAAVVAAVKARTA</sequence>
<reference evidence="2" key="1">
    <citation type="submission" date="2019-12" db="EMBL/GenBank/DDBJ databases">
        <authorList>
            <person name="Cremers G."/>
        </authorList>
    </citation>
    <scope>NUCLEOTIDE SEQUENCE</scope>
    <source>
        <strain evidence="2">Vvax</strain>
    </source>
</reference>
<name>A0A679JBL9_VARPD</name>
<gene>
    <name evidence="2" type="ORF">VVAX_03583</name>
</gene>
<dbReference type="EMBL" id="LR743507">
    <property type="protein sequence ID" value="CAA2106105.1"/>
    <property type="molecule type" value="Genomic_DNA"/>
</dbReference>